<name>A0A1F5G2V5_9BACT</name>
<accession>A0A1F5G2V5</accession>
<protein>
    <submittedName>
        <fullName evidence="1">Uncharacterized protein</fullName>
    </submittedName>
</protein>
<dbReference type="EMBL" id="MFAT01000037">
    <property type="protein sequence ID" value="OGD86200.1"/>
    <property type="molecule type" value="Genomic_DNA"/>
</dbReference>
<evidence type="ECO:0000313" key="2">
    <source>
        <dbReference type="Proteomes" id="UP000176317"/>
    </source>
</evidence>
<organism evidence="1 2">
    <name type="scientific">Candidatus Curtissbacteria bacterium RBG_13_35_7</name>
    <dbReference type="NCBI Taxonomy" id="1797705"/>
    <lineage>
        <taxon>Bacteria</taxon>
        <taxon>Candidatus Curtissiibacteriota</taxon>
    </lineage>
</organism>
<proteinExistence type="predicted"/>
<dbReference type="AlphaFoldDB" id="A0A1F5G2V5"/>
<evidence type="ECO:0000313" key="1">
    <source>
        <dbReference type="EMBL" id="OGD86200.1"/>
    </source>
</evidence>
<comment type="caution">
    <text evidence="1">The sequence shown here is derived from an EMBL/GenBank/DDBJ whole genome shotgun (WGS) entry which is preliminary data.</text>
</comment>
<gene>
    <name evidence="1" type="ORF">A2164_01980</name>
</gene>
<sequence>MSVENSSTAGHFTIDSRNGESDDLRLHRAFNAWLEFKENHLSELAAFASLSIEEIGLLSDEVADSVLKAITVELDTSPRNWINVKKLGQLTEAVSGEGNRVAFIRHAEQSPPEWIYSISHPGIRKIRMMQQPFNKQDFITNESLAETFAMGTVFLYIQAKTGKHVYIRSSENMRALEIANIFHTIIPQTNVETDEGLTCITYKDEKDLPSVQVEQLIENLDSGIMPWEPELVDQWCKRMKSGKRPSEAIKDAISRLYQDGRDAAGNDLYIILTHSQQLAEALRLAGKLKKSSTRYPELSIFIASSDDFIILRRGVLHKKVDKLSEGPMRAAIEKSGEGYQLYKVRREEFETQEKVPFLVAPEPFRLSKEEAAEIRRLGKEVVDFMDAVNGLYNLDPEVRGLLNRGKPELFQLPRQPHYLFVRPDLLITEQGVSICEIEVSPFGLALAELLNQAYIEEGFNTMVPSGVMCGFLQENTPDEGVIVYTPNTASYVGQMQFIANELLAGQGRHWEARHIDEIAGMDCRCIYRGFYLYECRDDLFINNLLANLSCEDCTVQVLPSLTPHMEEKALLALIWDTRWESYFRHKLGEETYRHLREVIPPTLIIGQEQFFAPGLPEGVKTLDELATLPRSKRNFVLKQSGFGHGSSWAEGVHFLQEKSAAKSRSIVAHAQSDNLSLYIIQQFRPSNTRQIVYTTKDGLKEMQGRLRITPYFSMVPDSRGQLLAIKATACENTNYIHASTASINTAVVS</sequence>
<reference evidence="1 2" key="1">
    <citation type="journal article" date="2016" name="Nat. Commun.">
        <title>Thousands of microbial genomes shed light on interconnected biogeochemical processes in an aquifer system.</title>
        <authorList>
            <person name="Anantharaman K."/>
            <person name="Brown C.T."/>
            <person name="Hug L.A."/>
            <person name="Sharon I."/>
            <person name="Castelle C.J."/>
            <person name="Probst A.J."/>
            <person name="Thomas B.C."/>
            <person name="Singh A."/>
            <person name="Wilkins M.J."/>
            <person name="Karaoz U."/>
            <person name="Brodie E.L."/>
            <person name="Williams K.H."/>
            <person name="Hubbard S.S."/>
            <person name="Banfield J.F."/>
        </authorList>
    </citation>
    <scope>NUCLEOTIDE SEQUENCE [LARGE SCALE GENOMIC DNA]</scope>
</reference>
<dbReference type="Proteomes" id="UP000176317">
    <property type="component" value="Unassembled WGS sequence"/>
</dbReference>